<dbReference type="Pfam" id="PF14392">
    <property type="entry name" value="zf-CCHC_4"/>
    <property type="match status" value="1"/>
</dbReference>
<dbReference type="Pfam" id="PF13456">
    <property type="entry name" value="RVT_3"/>
    <property type="match status" value="1"/>
</dbReference>
<reference evidence="11" key="1">
    <citation type="submission" date="2018-02" db="EMBL/GenBank/DDBJ databases">
        <authorList>
            <person name="Cohen D.B."/>
            <person name="Kent A.D."/>
        </authorList>
    </citation>
    <scope>NUCLEOTIDE SEQUENCE</scope>
</reference>
<dbReference type="GO" id="GO:0005975">
    <property type="term" value="P:carbohydrate metabolic process"/>
    <property type="evidence" value="ECO:0007669"/>
    <property type="project" value="InterPro"/>
</dbReference>
<organism evidence="11">
    <name type="scientific">Fagus sylvatica</name>
    <name type="common">Beechnut</name>
    <dbReference type="NCBI Taxonomy" id="28930"/>
    <lineage>
        <taxon>Eukaryota</taxon>
        <taxon>Viridiplantae</taxon>
        <taxon>Streptophyta</taxon>
        <taxon>Embryophyta</taxon>
        <taxon>Tracheophyta</taxon>
        <taxon>Spermatophyta</taxon>
        <taxon>Magnoliopsida</taxon>
        <taxon>eudicotyledons</taxon>
        <taxon>Gunneridae</taxon>
        <taxon>Pentapetalae</taxon>
        <taxon>rosids</taxon>
        <taxon>fabids</taxon>
        <taxon>Fagales</taxon>
        <taxon>Fagaceae</taxon>
        <taxon>Fagus</taxon>
    </lineage>
</organism>
<proteinExistence type="inferred from homology"/>
<dbReference type="InterPro" id="IPR012334">
    <property type="entry name" value="Pectin_lyas_fold"/>
</dbReference>
<evidence type="ECO:0000259" key="9">
    <source>
        <dbReference type="PROSITE" id="PS50158"/>
    </source>
</evidence>
<dbReference type="InterPro" id="IPR002156">
    <property type="entry name" value="RNaseH_domain"/>
</dbReference>
<keyword evidence="4 7" id="KW-0378">Hydrolase</keyword>
<evidence type="ECO:0000256" key="8">
    <source>
        <dbReference type="SAM" id="MobiDB-lite"/>
    </source>
</evidence>
<feature type="region of interest" description="Disordered" evidence="8">
    <location>
        <begin position="374"/>
        <end position="432"/>
    </location>
</feature>
<dbReference type="InterPro" id="IPR001878">
    <property type="entry name" value="Znf_CCHC"/>
</dbReference>
<dbReference type="InterPro" id="IPR000743">
    <property type="entry name" value="Glyco_hydro_28"/>
</dbReference>
<dbReference type="InterPro" id="IPR005135">
    <property type="entry name" value="Endo/exonuclease/phosphatase"/>
</dbReference>
<feature type="domain" description="CCHC-type" evidence="9">
    <location>
        <begin position="333"/>
        <end position="346"/>
    </location>
</feature>
<dbReference type="PANTHER" id="PTHR33116:SF86">
    <property type="entry name" value="REVERSE TRANSCRIPTASE DOMAIN-CONTAINING PROTEIN"/>
    <property type="match status" value="1"/>
</dbReference>
<evidence type="ECO:0000259" key="10">
    <source>
        <dbReference type="PROSITE" id="PS50878"/>
    </source>
</evidence>
<keyword evidence="3" id="KW-0964">Secreted</keyword>
<feature type="compositionally biased region" description="Polar residues" evidence="8">
    <location>
        <begin position="533"/>
        <end position="552"/>
    </location>
</feature>
<sequence>MADLVVGGGKTVMATPQFGFDGQTVADGQPDGGWRKNGDGSPMVTPLCSVSTVKRLSMQRKNGDVCGSTFETPTLSIPKKTFLLNPVLFRGPCKPTNIHVQVMGNIVDPEDLSDWTDKNTKNWLVFIRVDGLPINGEGIIDGYGANWWKSCPKVGEHLSDAIDQLRMHLSDRERQHTRLRSAPVARSHQVAQFITIRDIEDNLFMAVFNTQDDLERIFVQSPWTFDKKLIQIIRFENDMQPSQAKFRYSAFWVRILNLAIKSMIREVGEDIGNVIGNSLEVDVPEDGIGWGRYLRIRVELDVTQPLLRGMILEYDDSAPFWVDFQYEHLPIFCYRCGLLGHNGNDCVVGRRSGEVPIGPGEHFGSWLRALPRHRSVPGPQRGHNHHFEGEHGSSKHEDCDTSRREGFGRGRASAADAGVGLGEDSGAASSIPQGPVQLVIVPPNPEDNAHPIPEDHVTPIQVEPATITRSSGSHTPLVSPLAFQVDDRVTGEGQLFQDLVDTGGSGIDGLHGTRHIVHMQATPQEHMHVEIPSSDTKPISGPVSTKPNVASGNTRTWKKRARNKDVGRSTVSVTRAQAPPGPMKCLSLNCRGLGNPETVIDLHEIVKKKGPKIVFLMETRLPVKCLEFLRVRLRMKGCFGVDRHGLGGGLALLWDDSVALTIQSYSNHHIDAEVQHDNGSFWRITSFYGHPEVALRPNTWALLRQLCSISDKPWLVLGDFNEIVSLDEQWGREARNLNQMAGFRDTLLHCSLCDLGFRGPEFTWSNRRLGSALVRVRLDRAVSNQAWCALFPQTVVDNFVVSSSDHLGIMVDLQPLLSQHSHNMPRRRKLFRFEHAWLREAGCEDVICEAWSSPQTGTALYQLSEKIKGCRVALLKWSNSHVRTSSRIIANKKAQLEDLEAQPTESYDVGRINILRKELNGLLEKEEITWRQKSRVSWLREGDRNTKFFHESASQRRKTNLISGLRDSDEAWHEQPTDIARISVDYFHTLFQSSMPTAVEEVVQHVDSVVTPAMNSDLLRPFSYEEIKHALFQMHPSKAPGPDGMTALFFQKFWHVVGLDVSNAVLDFLHSGCMLKAINFTHIVLIPKVKAPERMSQFRPISLCNVVYKIVSKVLVNRMKFMLTQIISDSQSAFVPGRMITDNVIVTFEMLHYLKNHRTGGNVQMAAKLDMSKAYDRVEWSYLRAILLKLGFADRWVHLVMECVTSPSYSVMVNGEPKGYVLPSRGLRQGDPLSPYLFLICAEGLSALMRKAERDSLIKGISICRAGPRISHLFFADDSIIFCRANVSDCLVIQNILGLYEKASGQMVNGDKTAIFFSHNTPTNIRADILNLFGSSMDIKFEKYLGLPPILGRKKKQAFHEIKDRIWRRLQGWKEKLLSQAGKEVLIKAVIQAVPTYAMSCFQFPAGLCAEISSMATAFWWGQRDGGRKIHWLSKAKLIKPKCEGGIGFRDLQLFNKALLARQGWRLLQHPQSLVHRFLKAKYFPNSSFLEATVHGNASFLWRSLCGSRDVLSMGLRWRVGNGRKIKVWHDKWLPTPSTFKVISPPGELSDGATVDQLIERGTMRWKIDVLHRSFCPRDAEIIQKIPLSSRCPDDTLIWTASKNGVFSVRSAYHMLLSAANRDEPSVSSSRSLESQFWSSLWSVQVPPKVKLFIWKACKNIVPTQTKLFDKGLSSSFSCHWCLEEPETCSHILWGCEFAQNVWKRSSVPMSTRVDVRMNFREVVEACLSSLQSPALEISFTTAWALWNARNETYWDSKVPNVDDICSRAAVLALDFLESELKGESGMASVSAGDFRWRPPQQGHYKLNVACKCISNSSRMGVGILIRDSLGHVAASMETTILSCGDMLQTNAEVALLAVKFAFDIGLRQLEVELGCAELLKLIQQGSPCLAHIGVIIDDLCGWTPVFQDLSFSFIKKSCNKTAQVLAAEALSSSVLRVWLDDHPNCISLLVQSDCS</sequence>
<dbReference type="Pfam" id="PF13966">
    <property type="entry name" value="zf-RVT"/>
    <property type="match status" value="1"/>
</dbReference>
<dbReference type="Pfam" id="PF00078">
    <property type="entry name" value="RVT_1"/>
    <property type="match status" value="1"/>
</dbReference>
<keyword evidence="6" id="KW-0863">Zinc-finger</keyword>
<protein>
    <recommendedName>
        <fullName evidence="12">Reverse transcriptase domain-containing protein</fullName>
    </recommendedName>
</protein>
<dbReference type="InterPro" id="IPR000477">
    <property type="entry name" value="RT_dom"/>
</dbReference>
<dbReference type="PROSITE" id="PS50878">
    <property type="entry name" value="RT_POL"/>
    <property type="match status" value="1"/>
</dbReference>
<dbReference type="PROSITE" id="PS50158">
    <property type="entry name" value="ZF_CCHC"/>
    <property type="match status" value="1"/>
</dbReference>
<dbReference type="Gene3D" id="3.60.10.10">
    <property type="entry name" value="Endonuclease/exonuclease/phosphatase"/>
    <property type="match status" value="1"/>
</dbReference>
<feature type="domain" description="Reverse transcriptase" evidence="10">
    <location>
        <begin position="1067"/>
        <end position="1337"/>
    </location>
</feature>
<dbReference type="InterPro" id="IPR025836">
    <property type="entry name" value="Zn_knuckle_CX2CX4HX4C"/>
</dbReference>
<dbReference type="InterPro" id="IPR036691">
    <property type="entry name" value="Endo/exonu/phosph_ase_sf"/>
</dbReference>
<evidence type="ECO:0000256" key="6">
    <source>
        <dbReference type="PROSITE-ProRule" id="PRU00047"/>
    </source>
</evidence>
<keyword evidence="6" id="KW-0479">Metal-binding</keyword>
<dbReference type="SUPFAM" id="SSF56672">
    <property type="entry name" value="DNA/RNA polymerases"/>
    <property type="match status" value="1"/>
</dbReference>
<dbReference type="GO" id="GO:0004650">
    <property type="term" value="F:polygalacturonase activity"/>
    <property type="evidence" value="ECO:0007669"/>
    <property type="project" value="InterPro"/>
</dbReference>
<keyword evidence="3" id="KW-0134">Cell wall</keyword>
<dbReference type="PANTHER" id="PTHR33116">
    <property type="entry name" value="REVERSE TRANSCRIPTASE ZINC-BINDING DOMAIN-CONTAINING PROTEIN-RELATED-RELATED"/>
    <property type="match status" value="1"/>
</dbReference>
<gene>
    <name evidence="11" type="ORF">FSB_LOCUS46981</name>
</gene>
<dbReference type="CDD" id="cd06222">
    <property type="entry name" value="RNase_H_like"/>
    <property type="match status" value="1"/>
</dbReference>
<comment type="similarity">
    <text evidence="2 7">Belongs to the glycosyl hydrolase 28 family.</text>
</comment>
<dbReference type="Pfam" id="PF03372">
    <property type="entry name" value="Exo_endo_phos"/>
    <property type="match status" value="1"/>
</dbReference>
<dbReference type="GO" id="GO:0003676">
    <property type="term" value="F:nucleic acid binding"/>
    <property type="evidence" value="ECO:0007669"/>
    <property type="project" value="InterPro"/>
</dbReference>
<dbReference type="Pfam" id="PF00295">
    <property type="entry name" value="Glyco_hydro_28"/>
    <property type="match status" value="1"/>
</dbReference>
<evidence type="ECO:0000256" key="1">
    <source>
        <dbReference type="ARBA" id="ARBA00004191"/>
    </source>
</evidence>
<keyword evidence="6" id="KW-0862">Zinc</keyword>
<dbReference type="Gene3D" id="2.160.20.10">
    <property type="entry name" value="Single-stranded right-handed beta-helix, Pectin lyase-like"/>
    <property type="match status" value="1"/>
</dbReference>
<dbReference type="GO" id="GO:0004523">
    <property type="term" value="F:RNA-DNA hybrid ribonuclease activity"/>
    <property type="evidence" value="ECO:0007669"/>
    <property type="project" value="InterPro"/>
</dbReference>
<dbReference type="CDD" id="cd01650">
    <property type="entry name" value="RT_nLTR_like"/>
    <property type="match status" value="1"/>
</dbReference>
<evidence type="ECO:0000313" key="11">
    <source>
        <dbReference type="EMBL" id="SPD19099.1"/>
    </source>
</evidence>
<feature type="region of interest" description="Disordered" evidence="8">
    <location>
        <begin position="531"/>
        <end position="552"/>
    </location>
</feature>
<evidence type="ECO:0000256" key="3">
    <source>
        <dbReference type="ARBA" id="ARBA00022512"/>
    </source>
</evidence>
<keyword evidence="5 7" id="KW-0326">Glycosidase</keyword>
<dbReference type="InterPro" id="IPR043502">
    <property type="entry name" value="DNA/RNA_pol_sf"/>
</dbReference>
<evidence type="ECO:0000256" key="2">
    <source>
        <dbReference type="ARBA" id="ARBA00008834"/>
    </source>
</evidence>
<comment type="subcellular location">
    <subcellularLocation>
        <location evidence="1">Secreted</location>
        <location evidence="1">Cell wall</location>
    </subcellularLocation>
</comment>
<dbReference type="EMBL" id="OIVN01004757">
    <property type="protein sequence ID" value="SPD19099.1"/>
    <property type="molecule type" value="Genomic_DNA"/>
</dbReference>
<evidence type="ECO:0000256" key="4">
    <source>
        <dbReference type="ARBA" id="ARBA00022801"/>
    </source>
</evidence>
<name>A0A2N9I509_FAGSY</name>
<dbReference type="GO" id="GO:0008270">
    <property type="term" value="F:zinc ion binding"/>
    <property type="evidence" value="ECO:0007669"/>
    <property type="project" value="UniProtKB-KW"/>
</dbReference>
<accession>A0A2N9I509</accession>
<evidence type="ECO:0000256" key="7">
    <source>
        <dbReference type="RuleBase" id="RU361169"/>
    </source>
</evidence>
<dbReference type="InterPro" id="IPR026960">
    <property type="entry name" value="RVT-Znf"/>
</dbReference>
<evidence type="ECO:0008006" key="12">
    <source>
        <dbReference type="Google" id="ProtNLM"/>
    </source>
</evidence>
<evidence type="ECO:0000256" key="5">
    <source>
        <dbReference type="ARBA" id="ARBA00023295"/>
    </source>
</evidence>
<dbReference type="SUPFAM" id="SSF56219">
    <property type="entry name" value="DNase I-like"/>
    <property type="match status" value="1"/>
</dbReference>
<feature type="compositionally biased region" description="Basic and acidic residues" evidence="8">
    <location>
        <begin position="385"/>
        <end position="408"/>
    </location>
</feature>
<dbReference type="SUPFAM" id="SSF51126">
    <property type="entry name" value="Pectin lyase-like"/>
    <property type="match status" value="1"/>
</dbReference>
<dbReference type="InterPro" id="IPR011050">
    <property type="entry name" value="Pectin_lyase_fold/virulence"/>
</dbReference>
<dbReference type="InterPro" id="IPR044730">
    <property type="entry name" value="RNase_H-like_dom_plant"/>
</dbReference>